<name>D9WQJ6_9ACTN</name>
<accession>D9WQJ6</accession>
<dbReference type="STRING" id="457427.SSOG_07843"/>
<feature type="compositionally biased region" description="Basic and acidic residues" evidence="1">
    <location>
        <begin position="45"/>
        <end position="59"/>
    </location>
</feature>
<dbReference type="Proteomes" id="UP000003963">
    <property type="component" value="Unassembled WGS sequence"/>
</dbReference>
<evidence type="ECO:0000313" key="2">
    <source>
        <dbReference type="EMBL" id="EFL28129.1"/>
    </source>
</evidence>
<dbReference type="AlphaFoldDB" id="D9WQJ6"/>
<keyword evidence="3" id="KW-1185">Reference proteome</keyword>
<reference evidence="2 3" key="1">
    <citation type="submission" date="2009-02" db="EMBL/GenBank/DDBJ databases">
        <title>Annotation of Streptomyces hygroscopicus strain ATCC 53653.</title>
        <authorList>
            <consortium name="The Broad Institute Genome Sequencing Platform"/>
            <consortium name="Broad Institute Microbial Sequencing Center"/>
            <person name="Fischbach M."/>
            <person name="Godfrey P."/>
            <person name="Ward D."/>
            <person name="Young S."/>
            <person name="Zeng Q."/>
            <person name="Koehrsen M."/>
            <person name="Alvarado L."/>
            <person name="Berlin A.M."/>
            <person name="Bochicchio J."/>
            <person name="Borenstein D."/>
            <person name="Chapman S.B."/>
            <person name="Chen Z."/>
            <person name="Engels R."/>
            <person name="Freedman E."/>
            <person name="Gellesch M."/>
            <person name="Goldberg J."/>
            <person name="Griggs A."/>
            <person name="Gujja S."/>
            <person name="Heilman E.R."/>
            <person name="Heiman D.I."/>
            <person name="Hepburn T.A."/>
            <person name="Howarth C."/>
            <person name="Jen D."/>
            <person name="Larson L."/>
            <person name="Lewis B."/>
            <person name="Mehta T."/>
            <person name="Park D."/>
            <person name="Pearson M."/>
            <person name="Richards J."/>
            <person name="Roberts A."/>
            <person name="Saif S."/>
            <person name="Shea T.D."/>
            <person name="Shenoy N."/>
            <person name="Sisk P."/>
            <person name="Stolte C."/>
            <person name="Sykes S.N."/>
            <person name="Thomson T."/>
            <person name="Walk T."/>
            <person name="White J."/>
            <person name="Yandava C."/>
            <person name="Straight P."/>
            <person name="Clardy J."/>
            <person name="Hung D."/>
            <person name="Kolter R."/>
            <person name="Mekalanos J."/>
            <person name="Walker S."/>
            <person name="Walsh C.T."/>
            <person name="Wieland-Brown L.C."/>
            <person name="Haas B."/>
            <person name="Nusbaum C."/>
            <person name="Birren B."/>
        </authorList>
    </citation>
    <scope>NUCLEOTIDE SEQUENCE [LARGE SCALE GENOMIC DNA]</scope>
    <source>
        <strain evidence="2 3">ATCC 53653</strain>
    </source>
</reference>
<proteinExistence type="predicted"/>
<organism evidence="2 3">
    <name type="scientific">Streptomyces himastatinicus ATCC 53653</name>
    <dbReference type="NCBI Taxonomy" id="457427"/>
    <lineage>
        <taxon>Bacteria</taxon>
        <taxon>Bacillati</taxon>
        <taxon>Actinomycetota</taxon>
        <taxon>Actinomycetes</taxon>
        <taxon>Kitasatosporales</taxon>
        <taxon>Streptomycetaceae</taxon>
        <taxon>Streptomyces</taxon>
        <taxon>Streptomyces violaceusniger group</taxon>
    </lineage>
</organism>
<protein>
    <submittedName>
        <fullName evidence="2">LigA protein</fullName>
    </submittedName>
</protein>
<feature type="region of interest" description="Disordered" evidence="1">
    <location>
        <begin position="201"/>
        <end position="246"/>
    </location>
</feature>
<dbReference type="EMBL" id="GG657754">
    <property type="protein sequence ID" value="EFL28129.1"/>
    <property type="molecule type" value="Genomic_DNA"/>
</dbReference>
<evidence type="ECO:0000256" key="1">
    <source>
        <dbReference type="SAM" id="MobiDB-lite"/>
    </source>
</evidence>
<feature type="region of interest" description="Disordered" evidence="1">
    <location>
        <begin position="41"/>
        <end position="71"/>
    </location>
</feature>
<sequence>MSVSGPRDRQHSTERGHWMFTRGSAAVMAAGLVLALGGCGGGTGEKADASDKSSGKRSAEPTPPRPPSKALVTWVGGMCESSRALKNLRTDSAADLKEIRAMDEGDLTAQSRAVGYLAGTPSDVVGVDSDLKDLGPSGVPAADRLLDAWQKKLKRVVPQLDEMSPSAAFDDPEGSVADADKLIQSLTPPKPDLRALTKKNPQLAAAHQRAEQCAPGGKPSEGTDSPSPDPTGPLPKAADGKNTDACSDGSCEVLVTSPVRITANGLTVNVTVMNESVTFMTPSTVMNLGGQGGVATFGDTLRATVVAQNDDGAVVKFTIP</sequence>
<evidence type="ECO:0000313" key="3">
    <source>
        <dbReference type="Proteomes" id="UP000003963"/>
    </source>
</evidence>
<gene>
    <name evidence="2" type="ORF">SSOG_07843</name>
</gene>
<dbReference type="HOGENOM" id="CLU_908860_0_0_11"/>